<organism evidence="2 3">
    <name type="scientific">Cylicocyclus nassatus</name>
    <name type="common">Nematode worm</name>
    <dbReference type="NCBI Taxonomy" id="53992"/>
    <lineage>
        <taxon>Eukaryota</taxon>
        <taxon>Metazoa</taxon>
        <taxon>Ecdysozoa</taxon>
        <taxon>Nematoda</taxon>
        <taxon>Chromadorea</taxon>
        <taxon>Rhabditida</taxon>
        <taxon>Rhabditina</taxon>
        <taxon>Rhabditomorpha</taxon>
        <taxon>Strongyloidea</taxon>
        <taxon>Strongylidae</taxon>
        <taxon>Cylicocyclus</taxon>
    </lineage>
</organism>
<sequence>MPPLTMISSSMKMVKSAHTLLTCFFGNDSDPPSQGKSFSRSSPAPLDDCSPSPTETASFMKSERTPLAPVDAGRKCFGKRKYPYTSKSEKASAIEAVHKATDAVREQLQEMKHNAPIDEYYHFGNYVSQTLRSLPKALVHEQMALIAQVFAYDDITFITTKPDHPARWNWSAL</sequence>
<feature type="compositionally biased region" description="Polar residues" evidence="1">
    <location>
        <begin position="30"/>
        <end position="42"/>
    </location>
</feature>
<evidence type="ECO:0000313" key="3">
    <source>
        <dbReference type="Proteomes" id="UP001176961"/>
    </source>
</evidence>
<evidence type="ECO:0000256" key="1">
    <source>
        <dbReference type="SAM" id="MobiDB-lite"/>
    </source>
</evidence>
<accession>A0AA36MA36</accession>
<keyword evidence="3" id="KW-1185">Reference proteome</keyword>
<dbReference type="Proteomes" id="UP001176961">
    <property type="component" value="Unassembled WGS sequence"/>
</dbReference>
<feature type="region of interest" description="Disordered" evidence="1">
    <location>
        <begin position="30"/>
        <end position="64"/>
    </location>
</feature>
<reference evidence="2" key="1">
    <citation type="submission" date="2023-07" db="EMBL/GenBank/DDBJ databases">
        <authorList>
            <consortium name="CYATHOMIX"/>
        </authorList>
    </citation>
    <scope>NUCLEOTIDE SEQUENCE</scope>
    <source>
        <strain evidence="2">N/A</strain>
    </source>
</reference>
<gene>
    <name evidence="2" type="ORF">CYNAS_LOCUS14986</name>
</gene>
<evidence type="ECO:0000313" key="2">
    <source>
        <dbReference type="EMBL" id="CAJ0603003.1"/>
    </source>
</evidence>
<name>A0AA36MA36_CYLNA</name>
<dbReference type="EMBL" id="CATQJL010000305">
    <property type="protein sequence ID" value="CAJ0603003.1"/>
    <property type="molecule type" value="Genomic_DNA"/>
</dbReference>
<dbReference type="AlphaFoldDB" id="A0AA36MA36"/>
<proteinExistence type="predicted"/>
<protein>
    <submittedName>
        <fullName evidence="2">Uncharacterized protein</fullName>
    </submittedName>
</protein>
<comment type="caution">
    <text evidence="2">The sequence shown here is derived from an EMBL/GenBank/DDBJ whole genome shotgun (WGS) entry which is preliminary data.</text>
</comment>